<sequence>MKLNKWSYSRRYNIKASFDRFPNSTVLFRRIKDYYFVYNVYWSTHDPIVGRRDLEEMELLLNRDLGSEREYINRRSRG</sequence>
<gene>
    <name evidence="1" type="ORF">D3H55_11290</name>
</gene>
<keyword evidence="2" id="KW-1185">Reference proteome</keyword>
<dbReference type="OrthoDB" id="2453421at2"/>
<organism evidence="1 2">
    <name type="scientific">Bacillus salacetis</name>
    <dbReference type="NCBI Taxonomy" id="2315464"/>
    <lineage>
        <taxon>Bacteria</taxon>
        <taxon>Bacillati</taxon>
        <taxon>Bacillota</taxon>
        <taxon>Bacilli</taxon>
        <taxon>Bacillales</taxon>
        <taxon>Bacillaceae</taxon>
        <taxon>Bacillus</taxon>
    </lineage>
</organism>
<evidence type="ECO:0000313" key="1">
    <source>
        <dbReference type="EMBL" id="RIW33236.1"/>
    </source>
</evidence>
<dbReference type="Proteomes" id="UP000265801">
    <property type="component" value="Unassembled WGS sequence"/>
</dbReference>
<dbReference type="EMBL" id="QXIR01000014">
    <property type="protein sequence ID" value="RIW33236.1"/>
    <property type="molecule type" value="Genomic_DNA"/>
</dbReference>
<accession>A0A3A1QYY1</accession>
<proteinExistence type="predicted"/>
<comment type="caution">
    <text evidence="1">The sequence shown here is derived from an EMBL/GenBank/DDBJ whole genome shotgun (WGS) entry which is preliminary data.</text>
</comment>
<name>A0A3A1QYY1_9BACI</name>
<protein>
    <submittedName>
        <fullName evidence="1">Uncharacterized protein</fullName>
    </submittedName>
</protein>
<dbReference type="AlphaFoldDB" id="A0A3A1QYY1"/>
<evidence type="ECO:0000313" key="2">
    <source>
        <dbReference type="Proteomes" id="UP000265801"/>
    </source>
</evidence>
<reference evidence="1 2" key="1">
    <citation type="submission" date="2018-09" db="EMBL/GenBank/DDBJ databases">
        <title>Bacillus saliacetes sp. nov., isolated from Thai shrimp paste (Ka-pi).</title>
        <authorList>
            <person name="Daroonpunt R."/>
            <person name="Tanasupawat S."/>
            <person name="Yiamsombut S."/>
        </authorList>
    </citation>
    <scope>NUCLEOTIDE SEQUENCE [LARGE SCALE GENOMIC DNA]</scope>
    <source>
        <strain evidence="1 2">SKP7-4</strain>
    </source>
</reference>
<dbReference type="RefSeq" id="WP_119547023.1">
    <property type="nucleotide sequence ID" value="NZ_QXIR01000014.1"/>
</dbReference>